<keyword evidence="2" id="KW-1185">Reference proteome</keyword>
<comment type="caution">
    <text evidence="1">The sequence shown here is derived from an EMBL/GenBank/DDBJ whole genome shotgun (WGS) entry which is preliminary data.</text>
</comment>
<protein>
    <submittedName>
        <fullName evidence="1">Uncharacterized protein</fullName>
    </submittedName>
</protein>
<dbReference type="OMA" id="HESFLTH"/>
<dbReference type="Proteomes" id="UP000243975">
    <property type="component" value="Unassembled WGS sequence"/>
</dbReference>
<organism evidence="1 2">
    <name type="scientific">Cynara cardunculus var. scolymus</name>
    <name type="common">Globe artichoke</name>
    <name type="synonym">Cynara scolymus</name>
    <dbReference type="NCBI Taxonomy" id="59895"/>
    <lineage>
        <taxon>Eukaryota</taxon>
        <taxon>Viridiplantae</taxon>
        <taxon>Streptophyta</taxon>
        <taxon>Embryophyta</taxon>
        <taxon>Tracheophyta</taxon>
        <taxon>Spermatophyta</taxon>
        <taxon>Magnoliopsida</taxon>
        <taxon>eudicotyledons</taxon>
        <taxon>Gunneridae</taxon>
        <taxon>Pentapetalae</taxon>
        <taxon>asterids</taxon>
        <taxon>campanulids</taxon>
        <taxon>Asterales</taxon>
        <taxon>Asteraceae</taxon>
        <taxon>Carduoideae</taxon>
        <taxon>Cardueae</taxon>
        <taxon>Carduinae</taxon>
        <taxon>Cynara</taxon>
    </lineage>
</organism>
<dbReference type="PANTHER" id="PTHR35461:SF3">
    <property type="entry name" value="OVATE DOMAIN-CONTAINING PROTEIN"/>
    <property type="match status" value="1"/>
</dbReference>
<proteinExistence type="predicted"/>
<dbReference type="AlphaFoldDB" id="A0A103XNJ4"/>
<dbReference type="STRING" id="59895.A0A103XNJ4"/>
<dbReference type="EMBL" id="LEKV01004586">
    <property type="protein sequence ID" value="KVH93898.1"/>
    <property type="molecule type" value="Genomic_DNA"/>
</dbReference>
<evidence type="ECO:0000313" key="2">
    <source>
        <dbReference type="Proteomes" id="UP000243975"/>
    </source>
</evidence>
<sequence>MKYNISVGGYQRLPKTPPCNPFSCTRTRGGRPTVNHFSHRYRPSETTANRRTKAAAATAKGTSHDHYLINPKEPNLIINDHYDEANHRRRKKQEKKKIDHGKDKECLVTRKLKELEMMDRNNVDLVLDIEEALHYYSRLTCPAYRDIVEKFFVELYSKSFNLSRGNNAVSKID</sequence>
<name>A0A103XNJ4_CYNCS</name>
<dbReference type="PANTHER" id="PTHR35461">
    <property type="entry name" value="BNAANNG14610D PROTEIN"/>
    <property type="match status" value="1"/>
</dbReference>
<accession>A0A103XNJ4</accession>
<gene>
    <name evidence="1" type="ORF">Ccrd_004044</name>
</gene>
<dbReference type="Gramene" id="KVH93898">
    <property type="protein sequence ID" value="KVH93898"/>
    <property type="gene ID" value="Ccrd_004044"/>
</dbReference>
<evidence type="ECO:0000313" key="1">
    <source>
        <dbReference type="EMBL" id="KVH93898.1"/>
    </source>
</evidence>
<reference evidence="1 2" key="1">
    <citation type="journal article" date="2016" name="Sci. Rep.">
        <title>The genome sequence of the outbreeding globe artichoke constructed de novo incorporating a phase-aware low-pass sequencing strategy of F1 progeny.</title>
        <authorList>
            <person name="Scaglione D."/>
            <person name="Reyes-Chin-Wo S."/>
            <person name="Acquadro A."/>
            <person name="Froenicke L."/>
            <person name="Portis E."/>
            <person name="Beitel C."/>
            <person name="Tirone M."/>
            <person name="Mauro R."/>
            <person name="Lo Monaco A."/>
            <person name="Mauromicale G."/>
            <person name="Faccioli P."/>
            <person name="Cattivelli L."/>
            <person name="Rieseberg L."/>
            <person name="Michelmore R."/>
            <person name="Lanteri S."/>
        </authorList>
    </citation>
    <scope>NUCLEOTIDE SEQUENCE [LARGE SCALE GENOMIC DNA]</scope>
    <source>
        <strain evidence="1">2C</strain>
    </source>
</reference>